<accession>A0ACB6QUT1</accession>
<feature type="non-terminal residue" evidence="1">
    <location>
        <position position="56"/>
    </location>
</feature>
<comment type="caution">
    <text evidence="1">The sequence shown here is derived from an EMBL/GenBank/DDBJ whole genome shotgun (WGS) entry which is preliminary data.</text>
</comment>
<sequence length="56" mass="6304">AVALYDFTPQNDNELPLVEGQSIAIYYRHEQGWLVALDPQSGKSGLVPEEYVRLGR</sequence>
<evidence type="ECO:0000313" key="2">
    <source>
        <dbReference type="Proteomes" id="UP000799755"/>
    </source>
</evidence>
<dbReference type="EMBL" id="MU003509">
    <property type="protein sequence ID" value="KAF2470022.1"/>
    <property type="molecule type" value="Genomic_DNA"/>
</dbReference>
<evidence type="ECO:0000313" key="1">
    <source>
        <dbReference type="EMBL" id="KAF2470022.1"/>
    </source>
</evidence>
<feature type="non-terminal residue" evidence="1">
    <location>
        <position position="1"/>
    </location>
</feature>
<name>A0ACB6QUT1_9PLEO</name>
<reference evidence="1" key="1">
    <citation type="journal article" date="2020" name="Stud. Mycol.">
        <title>101 Dothideomycetes genomes: a test case for predicting lifestyles and emergence of pathogens.</title>
        <authorList>
            <person name="Haridas S."/>
            <person name="Albert R."/>
            <person name="Binder M."/>
            <person name="Bloem J."/>
            <person name="Labutti K."/>
            <person name="Salamov A."/>
            <person name="Andreopoulos B."/>
            <person name="Baker S."/>
            <person name="Barry K."/>
            <person name="Bills G."/>
            <person name="Bluhm B."/>
            <person name="Cannon C."/>
            <person name="Castanera R."/>
            <person name="Culley D."/>
            <person name="Daum C."/>
            <person name="Ezra D."/>
            <person name="Gonzalez J."/>
            <person name="Henrissat B."/>
            <person name="Kuo A."/>
            <person name="Liang C."/>
            <person name="Lipzen A."/>
            <person name="Lutzoni F."/>
            <person name="Magnuson J."/>
            <person name="Mondo S."/>
            <person name="Nolan M."/>
            <person name="Ohm R."/>
            <person name="Pangilinan J."/>
            <person name="Park H.-J."/>
            <person name="Ramirez L."/>
            <person name="Alfaro M."/>
            <person name="Sun H."/>
            <person name="Tritt A."/>
            <person name="Yoshinaga Y."/>
            <person name="Zwiers L.-H."/>
            <person name="Turgeon B."/>
            <person name="Goodwin S."/>
            <person name="Spatafora J."/>
            <person name="Crous P."/>
            <person name="Grigoriev I."/>
        </authorList>
    </citation>
    <scope>NUCLEOTIDE SEQUENCE</scope>
    <source>
        <strain evidence="1">ATCC 200398</strain>
    </source>
</reference>
<organism evidence="1 2">
    <name type="scientific">Lindgomyces ingoldianus</name>
    <dbReference type="NCBI Taxonomy" id="673940"/>
    <lineage>
        <taxon>Eukaryota</taxon>
        <taxon>Fungi</taxon>
        <taxon>Dikarya</taxon>
        <taxon>Ascomycota</taxon>
        <taxon>Pezizomycotina</taxon>
        <taxon>Dothideomycetes</taxon>
        <taxon>Pleosporomycetidae</taxon>
        <taxon>Pleosporales</taxon>
        <taxon>Lindgomycetaceae</taxon>
        <taxon>Lindgomyces</taxon>
    </lineage>
</organism>
<dbReference type="Proteomes" id="UP000799755">
    <property type="component" value="Unassembled WGS sequence"/>
</dbReference>
<proteinExistence type="predicted"/>
<keyword evidence="2" id="KW-1185">Reference proteome</keyword>
<gene>
    <name evidence="1" type="ORF">BDR25DRAFT_165248</name>
</gene>
<protein>
    <submittedName>
        <fullName evidence="1">Uncharacterized protein</fullName>
    </submittedName>
</protein>